<dbReference type="Proteomes" id="UP000499080">
    <property type="component" value="Unassembled WGS sequence"/>
</dbReference>
<evidence type="ECO:0000313" key="2">
    <source>
        <dbReference type="EMBL" id="GBM55694.1"/>
    </source>
</evidence>
<dbReference type="EMBL" id="BGPR01255550">
    <property type="protein sequence ID" value="GBM55679.1"/>
    <property type="molecule type" value="Genomic_DNA"/>
</dbReference>
<evidence type="ECO:0000313" key="3">
    <source>
        <dbReference type="EMBL" id="GBM55751.1"/>
    </source>
</evidence>
<evidence type="ECO:0000313" key="1">
    <source>
        <dbReference type="EMBL" id="GBM55679.1"/>
    </source>
</evidence>
<evidence type="ECO:0000313" key="8">
    <source>
        <dbReference type="EMBL" id="GBM55953.1"/>
    </source>
</evidence>
<proteinExistence type="predicted"/>
<dbReference type="EMBL" id="BGPR01255600">
    <property type="protein sequence ID" value="GBM55848.1"/>
    <property type="molecule type" value="Genomic_DNA"/>
</dbReference>
<evidence type="ECO:0000313" key="6">
    <source>
        <dbReference type="EMBL" id="GBM55853.1"/>
    </source>
</evidence>
<dbReference type="EMBL" id="BGPR01255602">
    <property type="protein sequence ID" value="GBM55853.1"/>
    <property type="molecule type" value="Genomic_DNA"/>
</dbReference>
<evidence type="ECO:0000313" key="7">
    <source>
        <dbReference type="EMBL" id="GBM55904.1"/>
    </source>
</evidence>
<name>A0A4Y2GQH4_ARAVE</name>
<evidence type="ECO:0000313" key="5">
    <source>
        <dbReference type="EMBL" id="GBM55848.1"/>
    </source>
</evidence>
<gene>
    <name evidence="4" type="ORF">AVEN_129427_1</name>
    <name evidence="5" type="ORF">AVEN_129550_1</name>
    <name evidence="6" type="ORF">AVEN_132923_1</name>
    <name evidence="7" type="ORF">AVEN_162696_1</name>
    <name evidence="8" type="ORF">AVEN_188301_1</name>
    <name evidence="1" type="ORF">AVEN_242519_1</name>
    <name evidence="2" type="ORF">AVEN_261890_1</name>
    <name evidence="3" type="ORF">AVEN_43357_1</name>
</gene>
<dbReference type="AlphaFoldDB" id="A0A4Y2GQH4"/>
<keyword evidence="9" id="KW-1185">Reference proteome</keyword>
<dbReference type="EMBL" id="BGPR01255632">
    <property type="protein sequence ID" value="GBM55953.1"/>
    <property type="molecule type" value="Genomic_DNA"/>
</dbReference>
<comment type="caution">
    <text evidence="4">The sequence shown here is derived from an EMBL/GenBank/DDBJ whole genome shotgun (WGS) entry which is preliminary data.</text>
</comment>
<dbReference type="EMBL" id="BGPR01255599">
    <property type="protein sequence ID" value="GBM55843.1"/>
    <property type="molecule type" value="Genomic_DNA"/>
</dbReference>
<evidence type="ECO:0000313" key="9">
    <source>
        <dbReference type="Proteomes" id="UP000499080"/>
    </source>
</evidence>
<dbReference type="EMBL" id="BGPR01255572">
    <property type="protein sequence ID" value="GBM55751.1"/>
    <property type="molecule type" value="Genomic_DNA"/>
</dbReference>
<accession>A0A4Y2GQH4</accession>
<dbReference type="EMBL" id="BGPR01255617">
    <property type="protein sequence ID" value="GBM55904.1"/>
    <property type="molecule type" value="Genomic_DNA"/>
</dbReference>
<evidence type="ECO:0000313" key="4">
    <source>
        <dbReference type="EMBL" id="GBM55843.1"/>
    </source>
</evidence>
<dbReference type="EMBL" id="BGPR01255557">
    <property type="protein sequence ID" value="GBM55694.1"/>
    <property type="molecule type" value="Genomic_DNA"/>
</dbReference>
<organism evidence="4 9">
    <name type="scientific">Araneus ventricosus</name>
    <name type="common">Orbweaver spider</name>
    <name type="synonym">Epeira ventricosa</name>
    <dbReference type="NCBI Taxonomy" id="182803"/>
    <lineage>
        <taxon>Eukaryota</taxon>
        <taxon>Metazoa</taxon>
        <taxon>Ecdysozoa</taxon>
        <taxon>Arthropoda</taxon>
        <taxon>Chelicerata</taxon>
        <taxon>Arachnida</taxon>
        <taxon>Araneae</taxon>
        <taxon>Araneomorphae</taxon>
        <taxon>Entelegynae</taxon>
        <taxon>Araneoidea</taxon>
        <taxon>Araneidae</taxon>
        <taxon>Araneus</taxon>
    </lineage>
</organism>
<protein>
    <submittedName>
        <fullName evidence="4">Uncharacterized protein</fullName>
    </submittedName>
</protein>
<reference evidence="4 9" key="1">
    <citation type="journal article" date="2019" name="Sci. Rep.">
        <title>Orb-weaving spider Araneus ventricosus genome elucidates the spidroin gene catalogue.</title>
        <authorList>
            <person name="Kono N."/>
            <person name="Nakamura H."/>
            <person name="Ohtoshi R."/>
            <person name="Moran D.A.P."/>
            <person name="Shinohara A."/>
            <person name="Yoshida Y."/>
            <person name="Fujiwara M."/>
            <person name="Mori M."/>
            <person name="Tomita M."/>
            <person name="Arakawa K."/>
        </authorList>
    </citation>
    <scope>NUCLEOTIDE SEQUENCE [LARGE SCALE GENOMIC DNA]</scope>
</reference>
<sequence>MTRTTPELAPLLQTSAPHQWEDFSPPTYDLACSRPNTRRIFSGFRFRTWNLKAPERSHHYSTAASRKLFCYERMNTDVTCSFGASFEVTTLCNFCHISFKDVNADNRPSFATCSISWSLRFCGIENRCPLSKFFL</sequence>